<dbReference type="Gene3D" id="1.10.1450.10">
    <property type="entry name" value="Tetraspanin"/>
    <property type="match status" value="1"/>
</dbReference>
<evidence type="ECO:0000256" key="3">
    <source>
        <dbReference type="ARBA" id="ARBA00022692"/>
    </source>
</evidence>
<keyword evidence="5 6" id="KW-0472">Membrane</keyword>
<dbReference type="PIRSF" id="PIRSF002419">
    <property type="entry name" value="Tetraspanin"/>
    <property type="match status" value="1"/>
</dbReference>
<feature type="transmembrane region" description="Helical" evidence="6">
    <location>
        <begin position="88"/>
        <end position="112"/>
    </location>
</feature>
<comment type="caution">
    <text evidence="7">The sequence shown here is derived from an EMBL/GenBank/DDBJ whole genome shotgun (WGS) entry which is preliminary data.</text>
</comment>
<evidence type="ECO:0000313" key="7">
    <source>
        <dbReference type="EMBL" id="OWF50739.1"/>
    </source>
</evidence>
<dbReference type="GO" id="GO:0005886">
    <property type="term" value="C:plasma membrane"/>
    <property type="evidence" value="ECO:0007669"/>
    <property type="project" value="TreeGrafter"/>
</dbReference>
<organism evidence="7 8">
    <name type="scientific">Mizuhopecten yessoensis</name>
    <name type="common">Japanese scallop</name>
    <name type="synonym">Patinopecten yessoensis</name>
    <dbReference type="NCBI Taxonomy" id="6573"/>
    <lineage>
        <taxon>Eukaryota</taxon>
        <taxon>Metazoa</taxon>
        <taxon>Spiralia</taxon>
        <taxon>Lophotrochozoa</taxon>
        <taxon>Mollusca</taxon>
        <taxon>Bivalvia</taxon>
        <taxon>Autobranchia</taxon>
        <taxon>Pteriomorphia</taxon>
        <taxon>Pectinida</taxon>
        <taxon>Pectinoidea</taxon>
        <taxon>Pectinidae</taxon>
        <taxon>Mizuhopecten</taxon>
    </lineage>
</organism>
<gene>
    <name evidence="7" type="ORF">KP79_PYT18155</name>
</gene>
<dbReference type="InterPro" id="IPR000301">
    <property type="entry name" value="Tetraspanin_animals"/>
</dbReference>
<feature type="transmembrane region" description="Helical" evidence="6">
    <location>
        <begin position="7"/>
        <end position="33"/>
    </location>
</feature>
<dbReference type="STRING" id="6573.A0A210QPT9"/>
<sequence>MGICEGFARFIFVAFNVIFVLFGIGVLGAGIWVKADPQLLNVQKLIELDASDKFLSTAGWILIIFGVLVLAIGVFGCVGGIKKNKCFLGIYIGLVTIIFIGELSGGILAAVFKGKISDELDDALTGTLKTYKPKNANDIVTKTWDEVQKLFSCCGIQNYADYAKNNVTFSGTQLVPNSCCNPATNDTICQTEAAQTPGKKGATYTSLYNQGCYPKFNDLLSSHLTLIIGLAIAIAMFPLFGICLACVTCKDGSVEHMA</sequence>
<dbReference type="PANTHER" id="PTHR19282:SF519">
    <property type="entry name" value="TETRASPANIN"/>
    <property type="match status" value="1"/>
</dbReference>
<protein>
    <recommendedName>
        <fullName evidence="6">Tetraspanin</fullName>
    </recommendedName>
</protein>
<feature type="transmembrane region" description="Helical" evidence="6">
    <location>
        <begin position="224"/>
        <end position="247"/>
    </location>
</feature>
<dbReference type="EMBL" id="NEDP02002474">
    <property type="protein sequence ID" value="OWF50739.1"/>
    <property type="molecule type" value="Genomic_DNA"/>
</dbReference>
<evidence type="ECO:0000256" key="5">
    <source>
        <dbReference type="ARBA" id="ARBA00023136"/>
    </source>
</evidence>
<name>A0A210QPT9_MIZYE</name>
<evidence type="ECO:0000256" key="6">
    <source>
        <dbReference type="RuleBase" id="RU361218"/>
    </source>
</evidence>
<evidence type="ECO:0000256" key="1">
    <source>
        <dbReference type="ARBA" id="ARBA00004141"/>
    </source>
</evidence>
<dbReference type="SUPFAM" id="SSF48652">
    <property type="entry name" value="Tetraspanin"/>
    <property type="match status" value="1"/>
</dbReference>
<comment type="similarity">
    <text evidence="2 6">Belongs to the tetraspanin (TM4SF) family.</text>
</comment>
<dbReference type="Pfam" id="PF00335">
    <property type="entry name" value="Tetraspanin"/>
    <property type="match status" value="1"/>
</dbReference>
<feature type="transmembrane region" description="Helical" evidence="6">
    <location>
        <begin position="58"/>
        <end position="81"/>
    </location>
</feature>
<comment type="subcellular location">
    <subcellularLocation>
        <location evidence="1 6">Membrane</location>
        <topology evidence="1 6">Multi-pass membrane protein</topology>
    </subcellularLocation>
</comment>
<evidence type="ECO:0000313" key="8">
    <source>
        <dbReference type="Proteomes" id="UP000242188"/>
    </source>
</evidence>
<keyword evidence="8" id="KW-1185">Reference proteome</keyword>
<dbReference type="PRINTS" id="PR00259">
    <property type="entry name" value="TMFOUR"/>
</dbReference>
<dbReference type="AlphaFoldDB" id="A0A210QPT9"/>
<dbReference type="OrthoDB" id="438211at2759"/>
<accession>A0A210QPT9</accession>
<dbReference type="CDD" id="cd03127">
    <property type="entry name" value="tetraspanin_LEL"/>
    <property type="match status" value="1"/>
</dbReference>
<proteinExistence type="inferred from homology"/>
<dbReference type="Proteomes" id="UP000242188">
    <property type="component" value="Unassembled WGS sequence"/>
</dbReference>
<keyword evidence="3 6" id="KW-0812">Transmembrane</keyword>
<reference evidence="7 8" key="1">
    <citation type="journal article" date="2017" name="Nat. Ecol. Evol.">
        <title>Scallop genome provides insights into evolution of bilaterian karyotype and development.</title>
        <authorList>
            <person name="Wang S."/>
            <person name="Zhang J."/>
            <person name="Jiao W."/>
            <person name="Li J."/>
            <person name="Xun X."/>
            <person name="Sun Y."/>
            <person name="Guo X."/>
            <person name="Huan P."/>
            <person name="Dong B."/>
            <person name="Zhang L."/>
            <person name="Hu X."/>
            <person name="Sun X."/>
            <person name="Wang J."/>
            <person name="Zhao C."/>
            <person name="Wang Y."/>
            <person name="Wang D."/>
            <person name="Huang X."/>
            <person name="Wang R."/>
            <person name="Lv J."/>
            <person name="Li Y."/>
            <person name="Zhang Z."/>
            <person name="Liu B."/>
            <person name="Lu W."/>
            <person name="Hui Y."/>
            <person name="Liang J."/>
            <person name="Zhou Z."/>
            <person name="Hou R."/>
            <person name="Li X."/>
            <person name="Liu Y."/>
            <person name="Li H."/>
            <person name="Ning X."/>
            <person name="Lin Y."/>
            <person name="Zhao L."/>
            <person name="Xing Q."/>
            <person name="Dou J."/>
            <person name="Li Y."/>
            <person name="Mao J."/>
            <person name="Guo H."/>
            <person name="Dou H."/>
            <person name="Li T."/>
            <person name="Mu C."/>
            <person name="Jiang W."/>
            <person name="Fu Q."/>
            <person name="Fu X."/>
            <person name="Miao Y."/>
            <person name="Liu J."/>
            <person name="Yu Q."/>
            <person name="Li R."/>
            <person name="Liao H."/>
            <person name="Li X."/>
            <person name="Kong Y."/>
            <person name="Jiang Z."/>
            <person name="Chourrout D."/>
            <person name="Li R."/>
            <person name="Bao Z."/>
        </authorList>
    </citation>
    <scope>NUCLEOTIDE SEQUENCE [LARGE SCALE GENOMIC DNA]</scope>
    <source>
        <strain evidence="7 8">PY_sf001</strain>
    </source>
</reference>
<evidence type="ECO:0000256" key="2">
    <source>
        <dbReference type="ARBA" id="ARBA00006840"/>
    </source>
</evidence>
<dbReference type="InterPro" id="IPR008952">
    <property type="entry name" value="Tetraspanin_EC2_sf"/>
</dbReference>
<dbReference type="InterPro" id="IPR018499">
    <property type="entry name" value="Tetraspanin/Peripherin"/>
</dbReference>
<keyword evidence="4 6" id="KW-1133">Transmembrane helix</keyword>
<evidence type="ECO:0000256" key="4">
    <source>
        <dbReference type="ARBA" id="ARBA00022989"/>
    </source>
</evidence>
<dbReference type="PANTHER" id="PTHR19282">
    <property type="entry name" value="TETRASPANIN"/>
    <property type="match status" value="1"/>
</dbReference>